<protein>
    <submittedName>
        <fullName evidence="3">Uncharacterized protein</fullName>
    </submittedName>
</protein>
<keyword evidence="2" id="KW-0732">Signal</keyword>
<name>A0A1J4KVS0_9EUKA</name>
<proteinExistence type="predicted"/>
<evidence type="ECO:0000256" key="1">
    <source>
        <dbReference type="SAM" id="MobiDB-lite"/>
    </source>
</evidence>
<feature type="compositionally biased region" description="Polar residues" evidence="1">
    <location>
        <begin position="196"/>
        <end position="213"/>
    </location>
</feature>
<gene>
    <name evidence="3" type="ORF">TRFO_43227</name>
</gene>
<dbReference type="RefSeq" id="XP_068366980.1">
    <property type="nucleotide sequence ID" value="XM_068514694.1"/>
</dbReference>
<organism evidence="3 4">
    <name type="scientific">Tritrichomonas foetus</name>
    <dbReference type="NCBI Taxonomy" id="1144522"/>
    <lineage>
        <taxon>Eukaryota</taxon>
        <taxon>Metamonada</taxon>
        <taxon>Parabasalia</taxon>
        <taxon>Tritrichomonadida</taxon>
        <taxon>Tritrichomonadidae</taxon>
        <taxon>Tritrichomonas</taxon>
    </lineage>
</organism>
<sequence>MLFLFLAHCLSISLFHRNNDRFKKLIQEAKQSAINKKVQSEEKSFTAGHHNLGAISFDLNYDLFNGNTPEVRGLAFDDEYLAVIPNPNKKIMFSNHPVYVHRQTQKLFQLRKVVSQEDEVVIYSTQEVDFYKVFKKIVMGTFVNPDKSKILAEKVEKSQLDFDVTYGGGIDGKLVGRCKFNPSYDWDKEANEPNKNEINGFTEGSYTVSNSKK</sequence>
<dbReference type="AlphaFoldDB" id="A0A1J4KVS0"/>
<comment type="caution">
    <text evidence="3">The sequence shown here is derived from an EMBL/GenBank/DDBJ whole genome shotgun (WGS) entry which is preliminary data.</text>
</comment>
<keyword evidence="4" id="KW-1185">Reference proteome</keyword>
<evidence type="ECO:0000313" key="4">
    <source>
        <dbReference type="Proteomes" id="UP000179807"/>
    </source>
</evidence>
<dbReference type="VEuPathDB" id="TrichDB:TRFO_43227"/>
<dbReference type="EMBL" id="MLAK01000462">
    <property type="protein sequence ID" value="OHT13844.1"/>
    <property type="molecule type" value="Genomic_DNA"/>
</dbReference>
<accession>A0A1J4KVS0</accession>
<dbReference type="Proteomes" id="UP000179807">
    <property type="component" value="Unassembled WGS sequence"/>
</dbReference>
<feature type="signal peptide" evidence="2">
    <location>
        <begin position="1"/>
        <end position="15"/>
    </location>
</feature>
<feature type="chain" id="PRO_5012656090" evidence="2">
    <location>
        <begin position="16"/>
        <end position="213"/>
    </location>
</feature>
<evidence type="ECO:0000313" key="3">
    <source>
        <dbReference type="EMBL" id="OHT13844.1"/>
    </source>
</evidence>
<dbReference type="GeneID" id="94849398"/>
<evidence type="ECO:0000256" key="2">
    <source>
        <dbReference type="SAM" id="SignalP"/>
    </source>
</evidence>
<reference evidence="3" key="1">
    <citation type="submission" date="2016-10" db="EMBL/GenBank/DDBJ databases">
        <authorList>
            <person name="Benchimol M."/>
            <person name="Almeida L.G."/>
            <person name="Vasconcelos A.T."/>
            <person name="Perreira-Neves A."/>
            <person name="Rosa I.A."/>
            <person name="Tasca T."/>
            <person name="Bogo M.R."/>
            <person name="de Souza W."/>
        </authorList>
    </citation>
    <scope>NUCLEOTIDE SEQUENCE [LARGE SCALE GENOMIC DNA]</scope>
    <source>
        <strain evidence="3">K</strain>
    </source>
</reference>
<feature type="region of interest" description="Disordered" evidence="1">
    <location>
        <begin position="189"/>
        <end position="213"/>
    </location>
</feature>